<dbReference type="EC" id="2.7.11.1" evidence="1"/>
<sequence length="543" mass="61083">MSYCINPKCQQRENSDNLSHCQSCGSELLINQRYRIVKPLRELNPAFPTDIFEVIDLGLGEDDWGARKVLKVLKYSNNPALVRLFQQEARVLMFLQHSGIPKVEPDGYFTVQLPKSGKQLYCLVMEFIEGENLADWIDKHGGISPEFVLVWLSELTNILDGLHSQNLLHRDIKPSNLLVRPNGQLALIDFGIVGVGEWGLTKVGTTGYAAPEQIVGEAVIPSDFFALGRTFVHLLTGRSPMDFPEDPKTGRLIWRSSVKGISQELADLIDDLMAAFPEKRPKNTRVILQRLQLIKSPADSSKLFDRKWILNSAKWGLVGALVVIFLAPYIFRVVNQFIIPGLDKFFTNLGTDHYNNSQFSSAESYYELALKFNPNNQAAEYSLGKICEEKKDFDCAISRYQDVINGSNSDAGAAAISSLARLQILSEDAKTVNVDLIFKGFKLTSQPGIQASLYKNLGWLRWEQNRIQEAEGYLKRAIAISQTNEYNYASPYCLLAQVKEAQKADASQEWDICYQDASSSILEEQVWASMARQRLRASGKHVE</sequence>
<evidence type="ECO:0000256" key="1">
    <source>
        <dbReference type="ARBA" id="ARBA00012513"/>
    </source>
</evidence>
<dbReference type="Pfam" id="PF00069">
    <property type="entry name" value="Pkinase"/>
    <property type="match status" value="1"/>
</dbReference>
<evidence type="ECO:0000256" key="10">
    <source>
        <dbReference type="SAM" id="Phobius"/>
    </source>
</evidence>
<keyword evidence="5 12" id="KW-0418">Kinase</keyword>
<dbReference type="SUPFAM" id="SSF56112">
    <property type="entry name" value="Protein kinase-like (PK-like)"/>
    <property type="match status" value="1"/>
</dbReference>
<dbReference type="GO" id="GO:0005524">
    <property type="term" value="F:ATP binding"/>
    <property type="evidence" value="ECO:0007669"/>
    <property type="project" value="UniProtKB-KW"/>
</dbReference>
<accession>K9VVP0</accession>
<keyword evidence="4" id="KW-0547">Nucleotide-binding</keyword>
<comment type="catalytic activity">
    <reaction evidence="7">
        <text>L-threonyl-[protein] + ATP = O-phospho-L-threonyl-[protein] + ADP + H(+)</text>
        <dbReference type="Rhea" id="RHEA:46608"/>
        <dbReference type="Rhea" id="RHEA-COMP:11060"/>
        <dbReference type="Rhea" id="RHEA-COMP:11605"/>
        <dbReference type="ChEBI" id="CHEBI:15378"/>
        <dbReference type="ChEBI" id="CHEBI:30013"/>
        <dbReference type="ChEBI" id="CHEBI:30616"/>
        <dbReference type="ChEBI" id="CHEBI:61977"/>
        <dbReference type="ChEBI" id="CHEBI:456216"/>
        <dbReference type="EC" id="2.7.11.1"/>
    </reaction>
</comment>
<name>K9VVP0_9CYAN</name>
<comment type="catalytic activity">
    <reaction evidence="8">
        <text>L-seryl-[protein] + ATP = O-phospho-L-seryl-[protein] + ADP + H(+)</text>
        <dbReference type="Rhea" id="RHEA:17989"/>
        <dbReference type="Rhea" id="RHEA-COMP:9863"/>
        <dbReference type="Rhea" id="RHEA-COMP:11604"/>
        <dbReference type="ChEBI" id="CHEBI:15378"/>
        <dbReference type="ChEBI" id="CHEBI:29999"/>
        <dbReference type="ChEBI" id="CHEBI:30616"/>
        <dbReference type="ChEBI" id="CHEBI:83421"/>
        <dbReference type="ChEBI" id="CHEBI:456216"/>
        <dbReference type="EC" id="2.7.11.1"/>
    </reaction>
</comment>
<dbReference type="NCBIfam" id="NF045510">
    <property type="entry name" value="4Cys_prefix_kin"/>
    <property type="match status" value="1"/>
</dbReference>
<evidence type="ECO:0000313" key="12">
    <source>
        <dbReference type="EMBL" id="AFZ11542.1"/>
    </source>
</evidence>
<feature type="domain" description="Protein kinase" evidence="11">
    <location>
        <begin position="37"/>
        <end position="294"/>
    </location>
</feature>
<dbReference type="GO" id="GO:0004674">
    <property type="term" value="F:protein serine/threonine kinase activity"/>
    <property type="evidence" value="ECO:0007669"/>
    <property type="project" value="UniProtKB-KW"/>
</dbReference>
<dbReference type="eggNOG" id="COG0515">
    <property type="taxonomic scope" value="Bacteria"/>
</dbReference>
<feature type="transmembrane region" description="Helical" evidence="10">
    <location>
        <begin position="312"/>
        <end position="331"/>
    </location>
</feature>
<evidence type="ECO:0000256" key="5">
    <source>
        <dbReference type="ARBA" id="ARBA00022777"/>
    </source>
</evidence>
<dbReference type="SMART" id="SM00028">
    <property type="entry name" value="TPR"/>
    <property type="match status" value="2"/>
</dbReference>
<evidence type="ECO:0000256" key="4">
    <source>
        <dbReference type="ARBA" id="ARBA00022741"/>
    </source>
</evidence>
<dbReference type="InterPro" id="IPR011009">
    <property type="entry name" value="Kinase-like_dom_sf"/>
</dbReference>
<dbReference type="SMART" id="SM00220">
    <property type="entry name" value="S_TKc"/>
    <property type="match status" value="1"/>
</dbReference>
<dbReference type="KEGG" id="cep:Cri9333_0596"/>
<dbReference type="PANTHER" id="PTHR24363:SF0">
    <property type="entry name" value="SERINE_THREONINE KINASE LIKE DOMAIN CONTAINING 1"/>
    <property type="match status" value="1"/>
</dbReference>
<keyword evidence="10" id="KW-1133">Transmembrane helix</keyword>
<dbReference type="CDD" id="cd14014">
    <property type="entry name" value="STKc_PknB_like"/>
    <property type="match status" value="1"/>
</dbReference>
<keyword evidence="10" id="KW-0472">Membrane</keyword>
<dbReference type="SUPFAM" id="SSF48452">
    <property type="entry name" value="TPR-like"/>
    <property type="match status" value="1"/>
</dbReference>
<feature type="repeat" description="TPR" evidence="9">
    <location>
        <begin position="451"/>
        <end position="484"/>
    </location>
</feature>
<dbReference type="PROSITE" id="PS50005">
    <property type="entry name" value="TPR"/>
    <property type="match status" value="2"/>
</dbReference>
<evidence type="ECO:0000256" key="8">
    <source>
        <dbReference type="ARBA" id="ARBA00048679"/>
    </source>
</evidence>
<evidence type="ECO:0000256" key="3">
    <source>
        <dbReference type="ARBA" id="ARBA00022679"/>
    </source>
</evidence>
<evidence type="ECO:0000259" key="11">
    <source>
        <dbReference type="PROSITE" id="PS50011"/>
    </source>
</evidence>
<keyword evidence="2 12" id="KW-0723">Serine/threonine-protein kinase</keyword>
<evidence type="ECO:0000256" key="7">
    <source>
        <dbReference type="ARBA" id="ARBA00047899"/>
    </source>
</evidence>
<dbReference type="OrthoDB" id="9772100at2"/>
<keyword evidence="9" id="KW-0802">TPR repeat</keyword>
<feature type="repeat" description="TPR" evidence="9">
    <location>
        <begin position="343"/>
        <end position="376"/>
    </location>
</feature>
<dbReference type="Gene3D" id="1.10.510.10">
    <property type="entry name" value="Transferase(Phosphotransferase) domain 1"/>
    <property type="match status" value="1"/>
</dbReference>
<dbReference type="InterPro" id="IPR000719">
    <property type="entry name" value="Prot_kinase_dom"/>
</dbReference>
<dbReference type="PROSITE" id="PS50011">
    <property type="entry name" value="PROTEIN_KINASE_DOM"/>
    <property type="match status" value="1"/>
</dbReference>
<dbReference type="EMBL" id="CP003620">
    <property type="protein sequence ID" value="AFZ11542.1"/>
    <property type="molecule type" value="Genomic_DNA"/>
</dbReference>
<evidence type="ECO:0000256" key="9">
    <source>
        <dbReference type="PROSITE-ProRule" id="PRU00339"/>
    </source>
</evidence>
<evidence type="ECO:0000256" key="6">
    <source>
        <dbReference type="ARBA" id="ARBA00022840"/>
    </source>
</evidence>
<dbReference type="AlphaFoldDB" id="K9VVP0"/>
<protein>
    <recommendedName>
        <fullName evidence="1">non-specific serine/threonine protein kinase</fullName>
        <ecNumber evidence="1">2.7.11.1</ecNumber>
    </recommendedName>
</protein>
<proteinExistence type="predicted"/>
<dbReference type="InterPro" id="IPR008271">
    <property type="entry name" value="Ser/Thr_kinase_AS"/>
</dbReference>
<reference evidence="12 13" key="1">
    <citation type="submission" date="2012-06" db="EMBL/GenBank/DDBJ databases">
        <title>Finished chromosome of genome of Crinalium epipsammum PCC 9333.</title>
        <authorList>
            <consortium name="US DOE Joint Genome Institute"/>
            <person name="Gugger M."/>
            <person name="Coursin T."/>
            <person name="Rippka R."/>
            <person name="Tandeau De Marsac N."/>
            <person name="Huntemann M."/>
            <person name="Wei C.-L."/>
            <person name="Han J."/>
            <person name="Detter J.C."/>
            <person name="Han C."/>
            <person name="Tapia R."/>
            <person name="Davenport K."/>
            <person name="Daligault H."/>
            <person name="Erkkila T."/>
            <person name="Gu W."/>
            <person name="Munk A.C.C."/>
            <person name="Teshima H."/>
            <person name="Xu Y."/>
            <person name="Chain P."/>
            <person name="Chen A."/>
            <person name="Krypides N."/>
            <person name="Mavromatis K."/>
            <person name="Markowitz V."/>
            <person name="Szeto E."/>
            <person name="Ivanova N."/>
            <person name="Mikhailova N."/>
            <person name="Ovchinnikova G."/>
            <person name="Pagani I."/>
            <person name="Pati A."/>
            <person name="Goodwin L."/>
            <person name="Peters L."/>
            <person name="Pitluck S."/>
            <person name="Woyke T."/>
            <person name="Kerfeld C."/>
        </authorList>
    </citation>
    <scope>NUCLEOTIDE SEQUENCE [LARGE SCALE GENOMIC DNA]</scope>
    <source>
        <strain evidence="12 13">PCC 9333</strain>
    </source>
</reference>
<keyword evidence="3" id="KW-0808">Transferase</keyword>
<dbReference type="InterPro" id="IPR019734">
    <property type="entry name" value="TPR_rpt"/>
</dbReference>
<dbReference type="RefSeq" id="WP_015201676.1">
    <property type="nucleotide sequence ID" value="NC_019753.1"/>
</dbReference>
<dbReference type="InterPro" id="IPR011990">
    <property type="entry name" value="TPR-like_helical_dom_sf"/>
</dbReference>
<dbReference type="Pfam" id="PF13374">
    <property type="entry name" value="TPR_10"/>
    <property type="match status" value="1"/>
</dbReference>
<dbReference type="eggNOG" id="COG0457">
    <property type="taxonomic scope" value="Bacteria"/>
</dbReference>
<gene>
    <name evidence="12" type="ORF">Cri9333_0596</name>
</gene>
<dbReference type="HOGENOM" id="CLU_033884_0_0_3"/>
<dbReference type="Proteomes" id="UP000010472">
    <property type="component" value="Chromosome"/>
</dbReference>
<dbReference type="Pfam" id="PF13432">
    <property type="entry name" value="TPR_16"/>
    <property type="match status" value="1"/>
</dbReference>
<dbReference type="PANTHER" id="PTHR24363">
    <property type="entry name" value="SERINE/THREONINE PROTEIN KINASE"/>
    <property type="match status" value="1"/>
</dbReference>
<evidence type="ECO:0000313" key="13">
    <source>
        <dbReference type="Proteomes" id="UP000010472"/>
    </source>
</evidence>
<keyword evidence="13" id="KW-1185">Reference proteome</keyword>
<keyword evidence="6" id="KW-0067">ATP-binding</keyword>
<organism evidence="12 13">
    <name type="scientific">Crinalium epipsammum PCC 9333</name>
    <dbReference type="NCBI Taxonomy" id="1173022"/>
    <lineage>
        <taxon>Bacteria</taxon>
        <taxon>Bacillati</taxon>
        <taxon>Cyanobacteriota</taxon>
        <taxon>Cyanophyceae</taxon>
        <taxon>Gomontiellales</taxon>
        <taxon>Gomontiellaceae</taxon>
        <taxon>Crinalium</taxon>
    </lineage>
</organism>
<dbReference type="STRING" id="1173022.Cri9333_0596"/>
<keyword evidence="10" id="KW-0812">Transmembrane</keyword>
<dbReference type="PROSITE" id="PS00108">
    <property type="entry name" value="PROTEIN_KINASE_ST"/>
    <property type="match status" value="1"/>
</dbReference>
<dbReference type="Gene3D" id="1.25.40.10">
    <property type="entry name" value="Tetratricopeptide repeat domain"/>
    <property type="match status" value="2"/>
</dbReference>
<evidence type="ECO:0000256" key="2">
    <source>
        <dbReference type="ARBA" id="ARBA00022527"/>
    </source>
</evidence>